<sequence length="244" mass="27787">MSANSPWHFEKVTPKKVSDFIFEQLEEAIILKELMSDEQIPSERELSVIFSASRLAVREALAQLEALGLVEKRVGAKGGTFVLPLTLNSHRRNREEIAKNWEVMLKIFEFRAVIEPEAAFLAAERMTDEELKQLQEYIEASMNPDCSREVFRALDVKIHLSIAQASGNPYLGKAIRQIRTKINPALDLMPFSAHVRSVNNQEHEALFLALSSHDGLKSRELMKQHISMSAEAIYSRVFKEHDDI</sequence>
<dbReference type="PANTHER" id="PTHR43537:SF24">
    <property type="entry name" value="GLUCONATE OPERON TRANSCRIPTIONAL REPRESSOR"/>
    <property type="match status" value="1"/>
</dbReference>
<dbReference type="Gene3D" id="1.20.120.530">
    <property type="entry name" value="GntR ligand-binding domain-like"/>
    <property type="match status" value="1"/>
</dbReference>
<dbReference type="EMBL" id="JBHHMI010000003">
    <property type="protein sequence ID" value="MFB5266362.1"/>
    <property type="molecule type" value="Genomic_DNA"/>
</dbReference>
<evidence type="ECO:0000256" key="1">
    <source>
        <dbReference type="ARBA" id="ARBA00023015"/>
    </source>
</evidence>
<keyword evidence="1" id="KW-0805">Transcription regulation</keyword>
<dbReference type="InterPro" id="IPR008920">
    <property type="entry name" value="TF_FadR/GntR_C"/>
</dbReference>
<dbReference type="InterPro" id="IPR000524">
    <property type="entry name" value="Tscrpt_reg_HTH_GntR"/>
</dbReference>
<dbReference type="Proteomes" id="UP001580346">
    <property type="component" value="Unassembled WGS sequence"/>
</dbReference>
<dbReference type="SMART" id="SM00895">
    <property type="entry name" value="FCD"/>
    <property type="match status" value="1"/>
</dbReference>
<keyword evidence="3" id="KW-0804">Transcription</keyword>
<evidence type="ECO:0000313" key="5">
    <source>
        <dbReference type="EMBL" id="MFB5266362.1"/>
    </source>
</evidence>
<reference evidence="5 6" key="1">
    <citation type="submission" date="2024-09" db="EMBL/GenBank/DDBJ databases">
        <title>Paenibacillus zeirhizospherea sp. nov., isolated from surface of the maize (Zea mays) roots in a horticulture field, Hungary.</title>
        <authorList>
            <person name="Marton D."/>
            <person name="Farkas M."/>
            <person name="Bedics A."/>
            <person name="Toth E."/>
            <person name="Tancsics A."/>
            <person name="Boka K."/>
            <person name="Maroti G."/>
            <person name="Kriszt B."/>
            <person name="Cserhati M."/>
        </authorList>
    </citation>
    <scope>NUCLEOTIDE SEQUENCE [LARGE SCALE GENOMIC DNA]</scope>
    <source>
        <strain evidence="5 6">KCTC 33519</strain>
    </source>
</reference>
<dbReference type="InterPro" id="IPR036390">
    <property type="entry name" value="WH_DNA-bd_sf"/>
</dbReference>
<dbReference type="PANTHER" id="PTHR43537">
    <property type="entry name" value="TRANSCRIPTIONAL REGULATOR, GNTR FAMILY"/>
    <property type="match status" value="1"/>
</dbReference>
<feature type="domain" description="HTH gntR-type" evidence="4">
    <location>
        <begin position="15"/>
        <end position="85"/>
    </location>
</feature>
<name>A0ABV5AQ93_9BACL</name>
<dbReference type="SUPFAM" id="SSF48008">
    <property type="entry name" value="GntR ligand-binding domain-like"/>
    <property type="match status" value="1"/>
</dbReference>
<dbReference type="Gene3D" id="1.10.10.10">
    <property type="entry name" value="Winged helix-like DNA-binding domain superfamily/Winged helix DNA-binding domain"/>
    <property type="match status" value="1"/>
</dbReference>
<keyword evidence="2" id="KW-0238">DNA-binding</keyword>
<proteinExistence type="predicted"/>
<gene>
    <name evidence="5" type="ORF">ACE41H_06125</name>
</gene>
<dbReference type="Pfam" id="PF07729">
    <property type="entry name" value="FCD"/>
    <property type="match status" value="1"/>
</dbReference>
<evidence type="ECO:0000256" key="2">
    <source>
        <dbReference type="ARBA" id="ARBA00023125"/>
    </source>
</evidence>
<protein>
    <submittedName>
        <fullName evidence="5">FadR/GntR family transcriptional regulator</fullName>
    </submittedName>
</protein>
<dbReference type="SMART" id="SM00345">
    <property type="entry name" value="HTH_GNTR"/>
    <property type="match status" value="1"/>
</dbReference>
<dbReference type="Pfam" id="PF00392">
    <property type="entry name" value="GntR"/>
    <property type="match status" value="1"/>
</dbReference>
<dbReference type="InterPro" id="IPR011711">
    <property type="entry name" value="GntR_C"/>
</dbReference>
<dbReference type="InterPro" id="IPR036388">
    <property type="entry name" value="WH-like_DNA-bd_sf"/>
</dbReference>
<organism evidence="5 6">
    <name type="scientific">Paenibacillus enshidis</name>
    <dbReference type="NCBI Taxonomy" id="1458439"/>
    <lineage>
        <taxon>Bacteria</taxon>
        <taxon>Bacillati</taxon>
        <taxon>Bacillota</taxon>
        <taxon>Bacilli</taxon>
        <taxon>Bacillales</taxon>
        <taxon>Paenibacillaceae</taxon>
        <taxon>Paenibacillus</taxon>
    </lineage>
</organism>
<evidence type="ECO:0000256" key="3">
    <source>
        <dbReference type="ARBA" id="ARBA00023163"/>
    </source>
</evidence>
<dbReference type="PRINTS" id="PR00035">
    <property type="entry name" value="HTHGNTR"/>
</dbReference>
<evidence type="ECO:0000313" key="6">
    <source>
        <dbReference type="Proteomes" id="UP001580346"/>
    </source>
</evidence>
<dbReference type="PROSITE" id="PS50949">
    <property type="entry name" value="HTH_GNTR"/>
    <property type="match status" value="1"/>
</dbReference>
<comment type="caution">
    <text evidence="5">The sequence shown here is derived from an EMBL/GenBank/DDBJ whole genome shotgun (WGS) entry which is preliminary data.</text>
</comment>
<dbReference type="CDD" id="cd07377">
    <property type="entry name" value="WHTH_GntR"/>
    <property type="match status" value="1"/>
</dbReference>
<keyword evidence="6" id="KW-1185">Reference proteome</keyword>
<dbReference type="RefSeq" id="WP_375353997.1">
    <property type="nucleotide sequence ID" value="NZ_JBHHMI010000003.1"/>
</dbReference>
<dbReference type="SUPFAM" id="SSF46785">
    <property type="entry name" value="Winged helix' DNA-binding domain"/>
    <property type="match status" value="1"/>
</dbReference>
<accession>A0ABV5AQ93</accession>
<evidence type="ECO:0000259" key="4">
    <source>
        <dbReference type="PROSITE" id="PS50949"/>
    </source>
</evidence>